<protein>
    <submittedName>
        <fullName evidence="1">Uncharacterized protein</fullName>
    </submittedName>
</protein>
<gene>
    <name evidence="1" type="ORF">DSO57_1015451</name>
</gene>
<accession>A0ACC2SU67</accession>
<reference evidence="1" key="1">
    <citation type="submission" date="2022-04" db="EMBL/GenBank/DDBJ databases">
        <title>Genome of the entomopathogenic fungus Entomophthora muscae.</title>
        <authorList>
            <person name="Elya C."/>
            <person name="Lovett B.R."/>
            <person name="Lee E."/>
            <person name="Macias A.M."/>
            <person name="Hajek A.E."/>
            <person name="De Bivort B.L."/>
            <person name="Kasson M.T."/>
            <person name="De Fine Licht H.H."/>
            <person name="Stajich J.E."/>
        </authorList>
    </citation>
    <scope>NUCLEOTIDE SEQUENCE</scope>
    <source>
        <strain evidence="1">Berkeley</strain>
    </source>
</reference>
<sequence length="242" mass="26482">MYANMIPYEQERDARSSNCWDINPNWRSYKRHMFNFIVFSLACGLVQSAGFATYNTDSDGFGKCTIPAGSYDHWTSVGPAAFKGSQICGSCVNVTNTDSGKSTVVHVVDQCLGCGEEDLNLSLPAFTSIGSNAPNHLPISWSIVRCPDVTGNIQYFWETGSNQWWSALQVRNHAEAVASVSYSKSGTGPWKEFTRRDDNYFTTSGIATPVFFNITSTSGKSIIDSNMIPLEQGGIVSSSAQF</sequence>
<name>A0ACC2SU67_9FUNG</name>
<evidence type="ECO:0000313" key="1">
    <source>
        <dbReference type="EMBL" id="KAJ9065820.1"/>
    </source>
</evidence>
<proteinExistence type="predicted"/>
<organism evidence="1 2">
    <name type="scientific">Entomophthora muscae</name>
    <dbReference type="NCBI Taxonomy" id="34485"/>
    <lineage>
        <taxon>Eukaryota</taxon>
        <taxon>Fungi</taxon>
        <taxon>Fungi incertae sedis</taxon>
        <taxon>Zoopagomycota</taxon>
        <taxon>Entomophthoromycotina</taxon>
        <taxon>Entomophthoromycetes</taxon>
        <taxon>Entomophthorales</taxon>
        <taxon>Entomophthoraceae</taxon>
        <taxon>Entomophthora</taxon>
    </lineage>
</organism>
<dbReference type="Proteomes" id="UP001165960">
    <property type="component" value="Unassembled WGS sequence"/>
</dbReference>
<keyword evidence="2" id="KW-1185">Reference proteome</keyword>
<dbReference type="EMBL" id="QTSX02004321">
    <property type="protein sequence ID" value="KAJ9065820.1"/>
    <property type="molecule type" value="Genomic_DNA"/>
</dbReference>
<comment type="caution">
    <text evidence="1">The sequence shown here is derived from an EMBL/GenBank/DDBJ whole genome shotgun (WGS) entry which is preliminary data.</text>
</comment>
<evidence type="ECO:0000313" key="2">
    <source>
        <dbReference type="Proteomes" id="UP001165960"/>
    </source>
</evidence>